<evidence type="ECO:0000313" key="3">
    <source>
        <dbReference type="Proteomes" id="UP000285211"/>
    </source>
</evidence>
<feature type="domain" description="PKD/Chitinase" evidence="1">
    <location>
        <begin position="182"/>
        <end position="264"/>
    </location>
</feature>
<feature type="non-terminal residue" evidence="2">
    <location>
        <position position="596"/>
    </location>
</feature>
<dbReference type="InterPro" id="IPR013783">
    <property type="entry name" value="Ig-like_fold"/>
</dbReference>
<reference evidence="2 3" key="1">
    <citation type="submission" date="2019-01" db="EMBL/GenBank/DDBJ databases">
        <authorList>
            <person name="Chen W.-M."/>
        </authorList>
    </citation>
    <scope>NUCLEOTIDE SEQUENCE [LARGE SCALE GENOMIC DNA]</scope>
    <source>
        <strain evidence="2 3">BBQ-12</strain>
    </source>
</reference>
<dbReference type="InterPro" id="IPR025667">
    <property type="entry name" value="SprB_repeat"/>
</dbReference>
<evidence type="ECO:0000259" key="1">
    <source>
        <dbReference type="SMART" id="SM00089"/>
    </source>
</evidence>
<dbReference type="AlphaFoldDB" id="A0A437KN55"/>
<dbReference type="Gene3D" id="2.60.40.10">
    <property type="entry name" value="Immunoglobulins"/>
    <property type="match status" value="2"/>
</dbReference>
<organism evidence="2 3">
    <name type="scientific">Flavobacterium sufflavum</name>
    <dbReference type="NCBI Taxonomy" id="1921138"/>
    <lineage>
        <taxon>Bacteria</taxon>
        <taxon>Pseudomonadati</taxon>
        <taxon>Bacteroidota</taxon>
        <taxon>Flavobacteriia</taxon>
        <taxon>Flavobacteriales</taxon>
        <taxon>Flavobacteriaceae</taxon>
        <taxon>Flavobacterium</taxon>
    </lineage>
</organism>
<dbReference type="CDD" id="cd00146">
    <property type="entry name" value="PKD"/>
    <property type="match status" value="1"/>
</dbReference>
<feature type="domain" description="PKD/Chitinase" evidence="1">
    <location>
        <begin position="269"/>
        <end position="342"/>
    </location>
</feature>
<dbReference type="InterPro" id="IPR044023">
    <property type="entry name" value="Ig_7"/>
</dbReference>
<dbReference type="Proteomes" id="UP000285211">
    <property type="component" value="Unassembled WGS sequence"/>
</dbReference>
<gene>
    <name evidence="2" type="ORF">EOD40_15660</name>
</gene>
<dbReference type="SUPFAM" id="SSF49299">
    <property type="entry name" value="PKD domain"/>
    <property type="match status" value="1"/>
</dbReference>
<evidence type="ECO:0000313" key="2">
    <source>
        <dbReference type="EMBL" id="RVT72844.1"/>
    </source>
</evidence>
<dbReference type="EMBL" id="SACJ01000012">
    <property type="protein sequence ID" value="RVT72844.1"/>
    <property type="molecule type" value="Genomic_DNA"/>
</dbReference>
<comment type="caution">
    <text evidence="2">The sequence shown here is derived from an EMBL/GenBank/DDBJ whole genome shotgun (WGS) entry which is preliminary data.</text>
</comment>
<proteinExistence type="predicted"/>
<name>A0A437KN55_9FLAO</name>
<dbReference type="RefSeq" id="WP_164905493.1">
    <property type="nucleotide sequence ID" value="NZ_SACJ01000012.1"/>
</dbReference>
<dbReference type="InterPro" id="IPR022409">
    <property type="entry name" value="PKD/Chitinase_dom"/>
</dbReference>
<dbReference type="InterPro" id="IPR035986">
    <property type="entry name" value="PKD_dom_sf"/>
</dbReference>
<dbReference type="Pfam" id="PF13573">
    <property type="entry name" value="SprB"/>
    <property type="match status" value="1"/>
</dbReference>
<sequence length="596" mass="62523">MKTKLLFLFTFFLFVGNIYSQFSSDYPDLRLDGFNCTANNVSVENVYLSAEVNGIPLENFVPTCTPGVDKYNVTIWMNYTQNQANDVSTTRLFATLSIGGVSTEINKYIGTLPSTKNKPAGKIQITTIPIEWTCGQSLSFTNILVVWEAKNIVDGTTPYTASNYTKSQCEFGQSTIFGAPLAVQFTYKACKVGINNTVNFTSTTNGGTAPYTYAWDFDNNGITDSSLANPTYIYTTSNNTAKLKVTDFKGVSNTYSVIINTPLELTLTGSSTNTSCNGGNTGSVSVTATGGTGTYTYSWKNASNTVVGTTSTVSNLAAGTYTVTVTDTNSCTSTTNVIVSPSSIPTAPTSGGNQIVCATSPIQTLTATATSTGTITWYTDSTGGTAVANPTLNTVGTVTYYAQASNGTCSSTTRTPVTLTINPLPTINITGTLTACLTTTLTANTNAVSPSYVWYKNDAIINGQTTNTLVVTTNGDYKVKVKNGITLCEQTSAPSTVSVEDKTAPVKPTLVDVTINGCSGTPVAPTTTDACAGTITGTTTTVFPISTQGTTVVTWTFNDGNGNTETATQNVIVDDVTKPAKPILADVNGECSATAT</sequence>
<dbReference type="Pfam" id="PF19081">
    <property type="entry name" value="Ig_7"/>
    <property type="match status" value="1"/>
</dbReference>
<accession>A0A437KN55</accession>
<dbReference type="SMART" id="SM00089">
    <property type="entry name" value="PKD"/>
    <property type="match status" value="2"/>
</dbReference>
<protein>
    <recommendedName>
        <fullName evidence="1">PKD/Chitinase domain-containing protein</fullName>
    </recommendedName>
</protein>
<keyword evidence="3" id="KW-1185">Reference proteome</keyword>